<keyword evidence="1" id="KW-0175">Coiled coil</keyword>
<feature type="coiled-coil region" evidence="1">
    <location>
        <begin position="34"/>
        <end position="68"/>
    </location>
</feature>
<keyword evidence="2" id="KW-0472">Membrane</keyword>
<keyword evidence="2" id="KW-0812">Transmembrane</keyword>
<feature type="transmembrane region" description="Helical" evidence="2">
    <location>
        <begin position="197"/>
        <end position="216"/>
    </location>
</feature>
<accession>A0ABV5D2Q2</accession>
<protein>
    <submittedName>
        <fullName evidence="3">Uncharacterized protein</fullName>
    </submittedName>
</protein>
<feature type="transmembrane region" description="Helical" evidence="2">
    <location>
        <begin position="165"/>
        <end position="185"/>
    </location>
</feature>
<sequence>MPDSYPQLLRRLAEVTARVDAQRTEARQWYDRQCAAADRAVRTAQDEVERARAEVEVARQEAQETEARAMVLWQELRERLGPAAARLAAGAPAPARSGDEDPQTQLRRVRDLLDAARQHRELPRSTYPLLAVLGVLGAAAAYALGLAARAAGAGYGGDVAVGMPFLALVLMLLGPLVGLAPARVVADRRQASLDVRAGLVVVVAGAVTTLMLLVALR</sequence>
<evidence type="ECO:0000313" key="4">
    <source>
        <dbReference type="Proteomes" id="UP001582793"/>
    </source>
</evidence>
<comment type="caution">
    <text evidence="3">The sequence shown here is derived from an EMBL/GenBank/DDBJ whole genome shotgun (WGS) entry which is preliminary data.</text>
</comment>
<feature type="transmembrane region" description="Helical" evidence="2">
    <location>
        <begin position="127"/>
        <end position="145"/>
    </location>
</feature>
<proteinExistence type="predicted"/>
<keyword evidence="2" id="KW-1133">Transmembrane helix</keyword>
<dbReference type="EMBL" id="JBCGDC010000266">
    <property type="protein sequence ID" value="MFB6398532.1"/>
    <property type="molecule type" value="Genomic_DNA"/>
</dbReference>
<gene>
    <name evidence="3" type="ORF">AAFH96_36505</name>
</gene>
<dbReference type="Proteomes" id="UP001582793">
    <property type="component" value="Unassembled WGS sequence"/>
</dbReference>
<keyword evidence="4" id="KW-1185">Reference proteome</keyword>
<reference evidence="3 4" key="1">
    <citation type="submission" date="2024-04" db="EMBL/GenBank/DDBJ databases">
        <title>Polymorphospora sp. isolated from Baiyangdian Lake in Xiong'an New Area.</title>
        <authorList>
            <person name="Zhang X."/>
            <person name="Liu J."/>
        </authorList>
    </citation>
    <scope>NUCLEOTIDE SEQUENCE [LARGE SCALE GENOMIC DNA]</scope>
    <source>
        <strain evidence="3 4">2-325</strain>
    </source>
</reference>
<name>A0ABV5D2Q2_9ACTN</name>
<dbReference type="RefSeq" id="WP_364218724.1">
    <property type="nucleotide sequence ID" value="NZ_JBCGDC010000266.1"/>
</dbReference>
<evidence type="ECO:0000256" key="2">
    <source>
        <dbReference type="SAM" id="Phobius"/>
    </source>
</evidence>
<organism evidence="3 4">
    <name type="scientific">Polymorphospora lycopeni</name>
    <dbReference type="NCBI Taxonomy" id="3140240"/>
    <lineage>
        <taxon>Bacteria</taxon>
        <taxon>Bacillati</taxon>
        <taxon>Actinomycetota</taxon>
        <taxon>Actinomycetes</taxon>
        <taxon>Micromonosporales</taxon>
        <taxon>Micromonosporaceae</taxon>
        <taxon>Polymorphospora</taxon>
    </lineage>
</organism>
<evidence type="ECO:0000256" key="1">
    <source>
        <dbReference type="SAM" id="Coils"/>
    </source>
</evidence>
<evidence type="ECO:0000313" key="3">
    <source>
        <dbReference type="EMBL" id="MFB6398532.1"/>
    </source>
</evidence>